<evidence type="ECO:0000313" key="4">
    <source>
        <dbReference type="EMBL" id="CAI6312120.1"/>
    </source>
</evidence>
<keyword evidence="5" id="KW-1185">Reference proteome</keyword>
<name>A0A9W4U722_9PLEO</name>
<dbReference type="CDD" id="cd00586">
    <property type="entry name" value="4HBT"/>
    <property type="match status" value="1"/>
</dbReference>
<gene>
    <name evidence="4" type="ORF">PDIGIT_LOCUS3257</name>
</gene>
<feature type="region of interest" description="Disordered" evidence="2">
    <location>
        <begin position="58"/>
        <end position="78"/>
    </location>
</feature>
<dbReference type="PANTHER" id="PTHR12475:SF4">
    <property type="entry name" value="PROTEIN THEM6"/>
    <property type="match status" value="1"/>
</dbReference>
<dbReference type="SUPFAM" id="SSF54637">
    <property type="entry name" value="Thioesterase/thiol ester dehydrase-isomerase"/>
    <property type="match status" value="1"/>
</dbReference>
<accession>A0A9W4U722</accession>
<proteinExistence type="inferred from homology"/>
<comment type="caution">
    <text evidence="4">The sequence shown here is derived from an EMBL/GenBank/DDBJ whole genome shotgun (WGS) entry which is preliminary data.</text>
</comment>
<protein>
    <submittedName>
        <fullName evidence="4">Uncharacterized protein</fullName>
    </submittedName>
</protein>
<dbReference type="AlphaFoldDB" id="A0A9W4U722"/>
<feature type="transmembrane region" description="Helical" evidence="3">
    <location>
        <begin position="12"/>
        <end position="29"/>
    </location>
</feature>
<dbReference type="Pfam" id="PF13279">
    <property type="entry name" value="4HBT_2"/>
    <property type="match status" value="1"/>
</dbReference>
<evidence type="ECO:0000256" key="1">
    <source>
        <dbReference type="ARBA" id="ARBA00038476"/>
    </source>
</evidence>
<comment type="similarity">
    <text evidence="1">Belongs to the lcsJ thioesterase family.</text>
</comment>
<keyword evidence="3" id="KW-0812">Transmembrane</keyword>
<dbReference type="OrthoDB" id="265761at2759"/>
<dbReference type="PANTHER" id="PTHR12475">
    <property type="match status" value="1"/>
</dbReference>
<reference evidence="4" key="1">
    <citation type="submission" date="2023-01" db="EMBL/GenBank/DDBJ databases">
        <authorList>
            <person name="Van Ghelder C."/>
            <person name="Rancurel C."/>
        </authorList>
    </citation>
    <scope>NUCLEOTIDE SEQUENCE</scope>
    <source>
        <strain evidence="4">CNCM I-4278</strain>
    </source>
</reference>
<feature type="compositionally biased region" description="Polar residues" evidence="2">
    <location>
        <begin position="60"/>
        <end position="74"/>
    </location>
</feature>
<evidence type="ECO:0000256" key="3">
    <source>
        <dbReference type="SAM" id="Phobius"/>
    </source>
</evidence>
<dbReference type="InterPro" id="IPR029069">
    <property type="entry name" value="HotDog_dom_sf"/>
</dbReference>
<evidence type="ECO:0000256" key="2">
    <source>
        <dbReference type="SAM" id="MobiDB-lite"/>
    </source>
</evidence>
<dbReference type="Proteomes" id="UP001152607">
    <property type="component" value="Unassembled WGS sequence"/>
</dbReference>
<sequence length="274" mass="29628">MSSQAFSIIQQMPSYYLVAGTLFVGFVAVNTKSLPLAYTVRLAPSICRLLKAKWSGPKNKASQSASAHSPNSTPTNPPHAARPTLFKYCTFQSTAVALDLDINIHKSNSTFFSDADISRAELITGLLSQSLADMGSPAFILAGVQCKFQREIRPYQRYDVSSRILAWTDKAMYVVTYFTKPGTKIGGDPDLLGGPQNLATDVQLRRTLFATLVSKYVFKAGRITVAPEHIFQEAGLLIEADGKVGTVGIDGLIGSEKVGAIVQVGLSYIAHCME</sequence>
<keyword evidence="3" id="KW-0472">Membrane</keyword>
<evidence type="ECO:0000313" key="5">
    <source>
        <dbReference type="Proteomes" id="UP001152607"/>
    </source>
</evidence>
<keyword evidence="3" id="KW-1133">Transmembrane helix</keyword>
<organism evidence="4 5">
    <name type="scientific">Periconia digitata</name>
    <dbReference type="NCBI Taxonomy" id="1303443"/>
    <lineage>
        <taxon>Eukaryota</taxon>
        <taxon>Fungi</taxon>
        <taxon>Dikarya</taxon>
        <taxon>Ascomycota</taxon>
        <taxon>Pezizomycotina</taxon>
        <taxon>Dothideomycetes</taxon>
        <taxon>Pleosporomycetidae</taxon>
        <taxon>Pleosporales</taxon>
        <taxon>Massarineae</taxon>
        <taxon>Periconiaceae</taxon>
        <taxon>Periconia</taxon>
    </lineage>
</organism>
<dbReference type="InterPro" id="IPR051490">
    <property type="entry name" value="THEM6_lcsJ_thioesterase"/>
</dbReference>
<dbReference type="EMBL" id="CAOQHR010000002">
    <property type="protein sequence ID" value="CAI6312120.1"/>
    <property type="molecule type" value="Genomic_DNA"/>
</dbReference>